<protein>
    <submittedName>
        <fullName evidence="2">Uncharacterized protein</fullName>
    </submittedName>
</protein>
<accession>J3LPU2</accession>
<dbReference type="Gramene" id="OB03G30680.1">
    <property type="protein sequence ID" value="OB03G30680.1"/>
    <property type="gene ID" value="OB03G30680"/>
</dbReference>
<reference evidence="2" key="1">
    <citation type="journal article" date="2013" name="Nat. Commun.">
        <title>Whole-genome sequencing of Oryza brachyantha reveals mechanisms underlying Oryza genome evolution.</title>
        <authorList>
            <person name="Chen J."/>
            <person name="Huang Q."/>
            <person name="Gao D."/>
            <person name="Wang J."/>
            <person name="Lang Y."/>
            <person name="Liu T."/>
            <person name="Li B."/>
            <person name="Bai Z."/>
            <person name="Luis Goicoechea J."/>
            <person name="Liang C."/>
            <person name="Chen C."/>
            <person name="Zhang W."/>
            <person name="Sun S."/>
            <person name="Liao Y."/>
            <person name="Zhang X."/>
            <person name="Yang L."/>
            <person name="Song C."/>
            <person name="Wang M."/>
            <person name="Shi J."/>
            <person name="Liu G."/>
            <person name="Liu J."/>
            <person name="Zhou H."/>
            <person name="Zhou W."/>
            <person name="Yu Q."/>
            <person name="An N."/>
            <person name="Chen Y."/>
            <person name="Cai Q."/>
            <person name="Wang B."/>
            <person name="Liu B."/>
            <person name="Min J."/>
            <person name="Huang Y."/>
            <person name="Wu H."/>
            <person name="Li Z."/>
            <person name="Zhang Y."/>
            <person name="Yin Y."/>
            <person name="Song W."/>
            <person name="Jiang J."/>
            <person name="Jackson S.A."/>
            <person name="Wing R.A."/>
            <person name="Wang J."/>
            <person name="Chen M."/>
        </authorList>
    </citation>
    <scope>NUCLEOTIDE SEQUENCE [LARGE SCALE GENOMIC DNA]</scope>
    <source>
        <strain evidence="2">cv. IRGC 101232</strain>
    </source>
</reference>
<name>J3LPU2_ORYBR</name>
<dbReference type="HOGENOM" id="CLU_2475482_0_0_1"/>
<organism evidence="2">
    <name type="scientific">Oryza brachyantha</name>
    <name type="common">malo sina</name>
    <dbReference type="NCBI Taxonomy" id="4533"/>
    <lineage>
        <taxon>Eukaryota</taxon>
        <taxon>Viridiplantae</taxon>
        <taxon>Streptophyta</taxon>
        <taxon>Embryophyta</taxon>
        <taxon>Tracheophyta</taxon>
        <taxon>Spermatophyta</taxon>
        <taxon>Magnoliopsida</taxon>
        <taxon>Liliopsida</taxon>
        <taxon>Poales</taxon>
        <taxon>Poaceae</taxon>
        <taxon>BOP clade</taxon>
        <taxon>Oryzoideae</taxon>
        <taxon>Oryzeae</taxon>
        <taxon>Oryzinae</taxon>
        <taxon>Oryza</taxon>
    </lineage>
</organism>
<evidence type="ECO:0000313" key="3">
    <source>
        <dbReference type="Proteomes" id="UP000006038"/>
    </source>
</evidence>
<evidence type="ECO:0000313" key="2">
    <source>
        <dbReference type="EnsemblPlants" id="OB03G30680.1"/>
    </source>
</evidence>
<dbReference type="EnsemblPlants" id="OB03G30680.1">
    <property type="protein sequence ID" value="OB03G30680.1"/>
    <property type="gene ID" value="OB03G30680"/>
</dbReference>
<sequence length="88" mass="9395">KTMGVPTSDNKDSGRPSSSGATGHDHSFSYHRTGSPGKSHHQVQHGPWKEPYREKVSSVLPISSVVVVVAPAALNSSWNLLGCISLCR</sequence>
<dbReference type="OMA" id="GPWKEPY"/>
<proteinExistence type="predicted"/>
<dbReference type="Proteomes" id="UP000006038">
    <property type="component" value="Chromosome 3"/>
</dbReference>
<keyword evidence="3" id="KW-1185">Reference proteome</keyword>
<evidence type="ECO:0000256" key="1">
    <source>
        <dbReference type="SAM" id="MobiDB-lite"/>
    </source>
</evidence>
<feature type="region of interest" description="Disordered" evidence="1">
    <location>
        <begin position="1"/>
        <end position="50"/>
    </location>
</feature>
<reference evidence="2" key="2">
    <citation type="submission" date="2013-04" db="UniProtKB">
        <authorList>
            <consortium name="EnsemblPlants"/>
        </authorList>
    </citation>
    <scope>IDENTIFICATION</scope>
</reference>
<dbReference type="AlphaFoldDB" id="J3LPU2"/>